<dbReference type="PANTHER" id="PTHR42776">
    <property type="entry name" value="SERINE PEPTIDASE S9 FAMILY MEMBER"/>
    <property type="match status" value="1"/>
</dbReference>
<gene>
    <name evidence="3" type="ORF">ANCCEY_15434</name>
</gene>
<proteinExistence type="predicted"/>
<dbReference type="Proteomes" id="UP000054495">
    <property type="component" value="Unassembled WGS sequence"/>
</dbReference>
<keyword evidence="4" id="KW-1185">Reference proteome</keyword>
<sequence length="231" mass="26150">MVMWAYPQEYKDKSSAGQNTTNPNEFIYPYYGSPIYWVMKGYAILDDAAFPIVGEGDEEPNDTFIEQLVSNAKAAIDAVDKLGYIDRKRVAVGGHSYGAFMTANLLTHSDLFAAGIARSGAYNRSLTPFGFQGEERNYWEAKEVYDKMSPFNYADKMKTPMLLIHGADDNNSGTFPIQSERYFQALKGFGAPVRYVVLPKESHGYAAKESILHLLWEQDQWLEEHVKNKKD</sequence>
<dbReference type="InterPro" id="IPR029058">
    <property type="entry name" value="AB_hydrolase_fold"/>
</dbReference>
<feature type="domain" description="Peptidase S9 prolyl oligopeptidase catalytic" evidence="2">
    <location>
        <begin position="72"/>
        <end position="228"/>
    </location>
</feature>
<dbReference type="PANTHER" id="PTHR42776:SF28">
    <property type="entry name" value="GLUTAMYL ENDOPEPTIDASE, CHLOROPLASTIC-RELATED"/>
    <property type="match status" value="1"/>
</dbReference>
<reference evidence="3 4" key="1">
    <citation type="submission" date="2013-05" db="EMBL/GenBank/DDBJ databases">
        <title>Draft genome of the parasitic nematode Anyclostoma ceylanicum.</title>
        <authorList>
            <person name="Mitreva M."/>
        </authorList>
    </citation>
    <scope>NUCLEOTIDE SEQUENCE [LARGE SCALE GENOMIC DNA]</scope>
</reference>
<dbReference type="InterPro" id="IPR001375">
    <property type="entry name" value="Peptidase_S9_cat"/>
</dbReference>
<protein>
    <submittedName>
        <fullName evidence="3">Peptidase, S9A/B/C family, catalytic domain protein</fullName>
    </submittedName>
</protein>
<organism evidence="3 4">
    <name type="scientific">Ancylostoma ceylanicum</name>
    <dbReference type="NCBI Taxonomy" id="53326"/>
    <lineage>
        <taxon>Eukaryota</taxon>
        <taxon>Metazoa</taxon>
        <taxon>Ecdysozoa</taxon>
        <taxon>Nematoda</taxon>
        <taxon>Chromadorea</taxon>
        <taxon>Rhabditida</taxon>
        <taxon>Rhabditina</taxon>
        <taxon>Rhabditomorpha</taxon>
        <taxon>Strongyloidea</taxon>
        <taxon>Ancylostomatidae</taxon>
        <taxon>Ancylostomatinae</taxon>
        <taxon>Ancylostoma</taxon>
    </lineage>
</organism>
<dbReference type="Gene3D" id="3.40.50.1820">
    <property type="entry name" value="alpha/beta hydrolase"/>
    <property type="match status" value="1"/>
</dbReference>
<keyword evidence="1" id="KW-0378">Hydrolase</keyword>
<evidence type="ECO:0000313" key="3">
    <source>
        <dbReference type="EMBL" id="EPB65502.1"/>
    </source>
</evidence>
<dbReference type="EMBL" id="KE128097">
    <property type="protein sequence ID" value="EPB65502.1"/>
    <property type="molecule type" value="Genomic_DNA"/>
</dbReference>
<dbReference type="AlphaFoldDB" id="A0A0D6LCM2"/>
<dbReference type="SUPFAM" id="SSF53474">
    <property type="entry name" value="alpha/beta-Hydrolases"/>
    <property type="match status" value="1"/>
</dbReference>
<dbReference type="GO" id="GO:0004252">
    <property type="term" value="F:serine-type endopeptidase activity"/>
    <property type="evidence" value="ECO:0007669"/>
    <property type="project" value="TreeGrafter"/>
</dbReference>
<evidence type="ECO:0000256" key="1">
    <source>
        <dbReference type="ARBA" id="ARBA00022801"/>
    </source>
</evidence>
<dbReference type="Pfam" id="PF00326">
    <property type="entry name" value="Peptidase_S9"/>
    <property type="match status" value="1"/>
</dbReference>
<dbReference type="GO" id="GO:0006508">
    <property type="term" value="P:proteolysis"/>
    <property type="evidence" value="ECO:0007669"/>
    <property type="project" value="InterPro"/>
</dbReference>
<evidence type="ECO:0000313" key="4">
    <source>
        <dbReference type="Proteomes" id="UP000054495"/>
    </source>
</evidence>
<evidence type="ECO:0000259" key="2">
    <source>
        <dbReference type="Pfam" id="PF00326"/>
    </source>
</evidence>
<accession>A0A0D6LCM2</accession>
<name>A0A0D6LCM2_9BILA</name>